<keyword evidence="3" id="KW-1185">Reference proteome</keyword>
<dbReference type="EMBL" id="BQKY01000003">
    <property type="protein sequence ID" value="GJN88342.1"/>
    <property type="molecule type" value="Genomic_DNA"/>
</dbReference>
<comment type="caution">
    <text evidence="2">The sequence shown here is derived from an EMBL/GenBank/DDBJ whole genome shotgun (WGS) entry which is preliminary data.</text>
</comment>
<name>A0AAV5GH14_9BASI</name>
<feature type="compositionally biased region" description="Low complexity" evidence="1">
    <location>
        <begin position="184"/>
        <end position="193"/>
    </location>
</feature>
<feature type="compositionally biased region" description="Basic and acidic residues" evidence="1">
    <location>
        <begin position="171"/>
        <end position="180"/>
    </location>
</feature>
<sequence>MAPLPKQHKSKRGSQDQLPYRRGVTLGKAMRRGKLASASTEGREPKLAGRSRTGGAQGSKGAVDKPPRVAEADKDDELNDGDEEMDGEEEWTGVVSSPAPEEVPAAPQTAVKGKGKARKKAGGPGKQPKTFVEEKSDLLSLAAAITGQAEEKAKAKLERAKNKPARPVVTGKKEPSDAKQKQLAAARAVVSARAKAKKNKHKAAAAPPPAAPTAGAKKRVSFA</sequence>
<reference evidence="2 3" key="1">
    <citation type="submission" date="2021-12" db="EMBL/GenBank/DDBJ databases">
        <title>High titer production of polyol ester of fatty acids by Rhodotorula paludigena BS15 towards product separation-free biomass refinery.</title>
        <authorList>
            <person name="Mano J."/>
            <person name="Ono H."/>
            <person name="Tanaka T."/>
            <person name="Naito K."/>
            <person name="Sushida H."/>
            <person name="Ike M."/>
            <person name="Tokuyasu K."/>
            <person name="Kitaoka M."/>
        </authorList>
    </citation>
    <scope>NUCLEOTIDE SEQUENCE [LARGE SCALE GENOMIC DNA]</scope>
    <source>
        <strain evidence="2 3">BS15</strain>
    </source>
</reference>
<feature type="region of interest" description="Disordered" evidence="1">
    <location>
        <begin position="1"/>
        <end position="132"/>
    </location>
</feature>
<feature type="compositionally biased region" description="Basic residues" evidence="1">
    <location>
        <begin position="1"/>
        <end position="12"/>
    </location>
</feature>
<accession>A0AAV5GH14</accession>
<feature type="compositionally biased region" description="Basic and acidic residues" evidence="1">
    <location>
        <begin position="62"/>
        <end position="72"/>
    </location>
</feature>
<dbReference type="Proteomes" id="UP001342314">
    <property type="component" value="Unassembled WGS sequence"/>
</dbReference>
<feature type="region of interest" description="Disordered" evidence="1">
    <location>
        <begin position="154"/>
        <end position="223"/>
    </location>
</feature>
<evidence type="ECO:0000313" key="3">
    <source>
        <dbReference type="Proteomes" id="UP001342314"/>
    </source>
</evidence>
<organism evidence="2 3">
    <name type="scientific">Rhodotorula paludigena</name>
    <dbReference type="NCBI Taxonomy" id="86838"/>
    <lineage>
        <taxon>Eukaryota</taxon>
        <taxon>Fungi</taxon>
        <taxon>Dikarya</taxon>
        <taxon>Basidiomycota</taxon>
        <taxon>Pucciniomycotina</taxon>
        <taxon>Microbotryomycetes</taxon>
        <taxon>Sporidiobolales</taxon>
        <taxon>Sporidiobolaceae</taxon>
        <taxon>Rhodotorula</taxon>
    </lineage>
</organism>
<gene>
    <name evidence="2" type="ORF">Rhopal_001307-T1</name>
</gene>
<evidence type="ECO:0000313" key="2">
    <source>
        <dbReference type="EMBL" id="GJN88342.1"/>
    </source>
</evidence>
<feature type="compositionally biased region" description="Acidic residues" evidence="1">
    <location>
        <begin position="73"/>
        <end position="91"/>
    </location>
</feature>
<evidence type="ECO:0000256" key="1">
    <source>
        <dbReference type="SAM" id="MobiDB-lite"/>
    </source>
</evidence>
<proteinExistence type="predicted"/>
<feature type="compositionally biased region" description="Low complexity" evidence="1">
    <location>
        <begin position="94"/>
        <end position="107"/>
    </location>
</feature>
<dbReference type="AlphaFoldDB" id="A0AAV5GH14"/>
<protein>
    <submittedName>
        <fullName evidence="2">Uncharacterized protein</fullName>
    </submittedName>
</protein>
<feature type="compositionally biased region" description="Basic residues" evidence="1">
    <location>
        <begin position="194"/>
        <end position="203"/>
    </location>
</feature>